<proteinExistence type="predicted"/>
<organism evidence="2 3">
    <name type="scientific">Oryza meyeriana var. granulata</name>
    <dbReference type="NCBI Taxonomy" id="110450"/>
    <lineage>
        <taxon>Eukaryota</taxon>
        <taxon>Viridiplantae</taxon>
        <taxon>Streptophyta</taxon>
        <taxon>Embryophyta</taxon>
        <taxon>Tracheophyta</taxon>
        <taxon>Spermatophyta</taxon>
        <taxon>Magnoliopsida</taxon>
        <taxon>Liliopsida</taxon>
        <taxon>Poales</taxon>
        <taxon>Poaceae</taxon>
        <taxon>BOP clade</taxon>
        <taxon>Oryzoideae</taxon>
        <taxon>Oryzeae</taxon>
        <taxon>Oryzinae</taxon>
        <taxon>Oryza</taxon>
        <taxon>Oryza meyeriana</taxon>
    </lineage>
</organism>
<evidence type="ECO:0000256" key="1">
    <source>
        <dbReference type="SAM" id="MobiDB-lite"/>
    </source>
</evidence>
<sequence length="77" mass="8260">MSSHKAENVRVGSRTPVIASGPRARGAVRSEAYHPNESCPDPGVQGVCPTATSSSLGHGWAQRHIQRLRRPQAQSTM</sequence>
<evidence type="ECO:0000313" key="2">
    <source>
        <dbReference type="EMBL" id="KAF0918644.1"/>
    </source>
</evidence>
<dbReference type="Proteomes" id="UP000479710">
    <property type="component" value="Unassembled WGS sequence"/>
</dbReference>
<accession>A0A6G1E2K6</accession>
<keyword evidence="3" id="KW-1185">Reference proteome</keyword>
<evidence type="ECO:0000313" key="3">
    <source>
        <dbReference type="Proteomes" id="UP000479710"/>
    </source>
</evidence>
<dbReference type="EMBL" id="SPHZ02000005">
    <property type="protein sequence ID" value="KAF0918644.1"/>
    <property type="molecule type" value="Genomic_DNA"/>
</dbReference>
<reference evidence="2 3" key="1">
    <citation type="submission" date="2019-11" db="EMBL/GenBank/DDBJ databases">
        <title>Whole genome sequence of Oryza granulata.</title>
        <authorList>
            <person name="Li W."/>
        </authorList>
    </citation>
    <scope>NUCLEOTIDE SEQUENCE [LARGE SCALE GENOMIC DNA]</scope>
    <source>
        <strain evidence="3">cv. Menghai</strain>
        <tissue evidence="2">Leaf</tissue>
    </source>
</reference>
<comment type="caution">
    <text evidence="2">The sequence shown here is derived from an EMBL/GenBank/DDBJ whole genome shotgun (WGS) entry which is preliminary data.</text>
</comment>
<name>A0A6G1E2K6_9ORYZ</name>
<gene>
    <name evidence="2" type="ORF">E2562_025578</name>
</gene>
<protein>
    <submittedName>
        <fullName evidence="2">Uncharacterized protein</fullName>
    </submittedName>
</protein>
<dbReference type="AlphaFoldDB" id="A0A6G1E2K6"/>
<feature type="region of interest" description="Disordered" evidence="1">
    <location>
        <begin position="1"/>
        <end position="77"/>
    </location>
</feature>